<sequence>MEIPKEKIRFFPNSAEDVSVETVGAGQESALAQDVGQSFSILFAGNIGTAQSCETIIEAARMVQNVQNIRFYLIGSGSMAEAISKSISENKLANVVMIGRVSPDKMASIYASSSVLLMSLRDDPALSATIPSKLQSYLAAGKPIIVSSNGESANIIGKANAGLSCPAGDAPALAKAVLRLYEMQPAERARLGMNGRKYFMDNFYLPDRVAELVAHFNDIALN</sequence>
<organism evidence="2 3">
    <name type="scientific">Candidatus Propionivibrio dominans</name>
    <dbReference type="NCBI Taxonomy" id="2954373"/>
    <lineage>
        <taxon>Bacteria</taxon>
        <taxon>Pseudomonadati</taxon>
        <taxon>Pseudomonadota</taxon>
        <taxon>Betaproteobacteria</taxon>
        <taxon>Rhodocyclales</taxon>
        <taxon>Rhodocyclaceae</taxon>
        <taxon>Propionivibrio</taxon>
    </lineage>
</organism>
<name>A0A9D7FHG6_9RHOO</name>
<protein>
    <submittedName>
        <fullName evidence="2">Glycosyltransferase family 4 protein</fullName>
    </submittedName>
</protein>
<dbReference type="Gene3D" id="3.40.50.2000">
    <property type="entry name" value="Glycogen Phosphorylase B"/>
    <property type="match status" value="1"/>
</dbReference>
<evidence type="ECO:0000313" key="2">
    <source>
        <dbReference type="EMBL" id="MBK7422021.1"/>
    </source>
</evidence>
<dbReference type="InterPro" id="IPR001296">
    <property type="entry name" value="Glyco_trans_1"/>
</dbReference>
<dbReference type="PANTHER" id="PTHR12526:SF622">
    <property type="entry name" value="GLYCOSYLTRANSFERASE (GROUP I)"/>
    <property type="match status" value="1"/>
</dbReference>
<gene>
    <name evidence="2" type="ORF">IPJ48_02375</name>
</gene>
<dbReference type="PANTHER" id="PTHR12526">
    <property type="entry name" value="GLYCOSYLTRANSFERASE"/>
    <property type="match status" value="1"/>
</dbReference>
<dbReference type="AlphaFoldDB" id="A0A9D7FHG6"/>
<evidence type="ECO:0000259" key="1">
    <source>
        <dbReference type="Pfam" id="PF00534"/>
    </source>
</evidence>
<dbReference type="SUPFAM" id="SSF53756">
    <property type="entry name" value="UDP-Glycosyltransferase/glycogen phosphorylase"/>
    <property type="match status" value="1"/>
</dbReference>
<dbReference type="Proteomes" id="UP000886602">
    <property type="component" value="Unassembled WGS sequence"/>
</dbReference>
<accession>A0A9D7FHG6</accession>
<evidence type="ECO:0000313" key="3">
    <source>
        <dbReference type="Proteomes" id="UP000886602"/>
    </source>
</evidence>
<feature type="domain" description="Glycosyl transferase family 1" evidence="1">
    <location>
        <begin position="39"/>
        <end position="197"/>
    </location>
</feature>
<reference evidence="2" key="1">
    <citation type="submission" date="2020-10" db="EMBL/GenBank/DDBJ databases">
        <title>Connecting structure to function with the recovery of over 1000 high-quality activated sludge metagenome-assembled genomes encoding full-length rRNA genes using long-read sequencing.</title>
        <authorList>
            <person name="Singleton C.M."/>
            <person name="Petriglieri F."/>
            <person name="Kristensen J.M."/>
            <person name="Kirkegaard R.H."/>
            <person name="Michaelsen T.Y."/>
            <person name="Andersen M.H."/>
            <person name="Karst S.M."/>
            <person name="Dueholm M.S."/>
            <person name="Nielsen P.H."/>
            <person name="Albertsen M."/>
        </authorList>
    </citation>
    <scope>NUCLEOTIDE SEQUENCE</scope>
    <source>
        <strain evidence="2">EsbW_18-Q3-R4-48_MAXAC.044</strain>
    </source>
</reference>
<proteinExistence type="predicted"/>
<dbReference type="CDD" id="cd03794">
    <property type="entry name" value="GT4_WbuB-like"/>
    <property type="match status" value="1"/>
</dbReference>
<dbReference type="EMBL" id="JADJNC010000004">
    <property type="protein sequence ID" value="MBK7422021.1"/>
    <property type="molecule type" value="Genomic_DNA"/>
</dbReference>
<comment type="caution">
    <text evidence="2">The sequence shown here is derived from an EMBL/GenBank/DDBJ whole genome shotgun (WGS) entry which is preliminary data.</text>
</comment>
<dbReference type="Pfam" id="PF00534">
    <property type="entry name" value="Glycos_transf_1"/>
    <property type="match status" value="1"/>
</dbReference>